<dbReference type="GO" id="GO:0009279">
    <property type="term" value="C:cell outer membrane"/>
    <property type="evidence" value="ECO:0007669"/>
    <property type="project" value="UniProtKB-SubCell"/>
</dbReference>
<protein>
    <submittedName>
        <fullName evidence="8">Outer membrane protein</fullName>
    </submittedName>
</protein>
<accession>A0A562SQ67</accession>
<dbReference type="InterPro" id="IPR003423">
    <property type="entry name" value="OMP_efflux"/>
</dbReference>
<dbReference type="OrthoDB" id="9811587at2"/>
<keyword evidence="3" id="KW-0813">Transport</keyword>
<keyword evidence="5" id="KW-0812">Transmembrane</keyword>
<keyword evidence="7" id="KW-0998">Cell outer membrane</keyword>
<keyword evidence="6" id="KW-0472">Membrane</keyword>
<dbReference type="GO" id="GO:0015288">
    <property type="term" value="F:porin activity"/>
    <property type="evidence" value="ECO:0007669"/>
    <property type="project" value="TreeGrafter"/>
</dbReference>
<dbReference type="SUPFAM" id="SSF56954">
    <property type="entry name" value="Outer membrane efflux proteins (OEP)"/>
    <property type="match status" value="1"/>
</dbReference>
<sequence length="485" mass="54115">MKKTLSVILSSIFLLTGTRILAQEKWDLVRCVEYAIANNISVRQADVQARIFNLTYEQNKLSRYPNANFNTSTGTNFGRAVNPTTNLFENTTLLFQQYNLNVNALLFNWNSVKNGILSAQYNLAASKASVESAKNDIALSVATTYLQALLAKEQARIAQVQMQQTRARLVDTRKRVEAGSLPELNALELESQYAADSATYINAFTTSQQSLLTLKATLNLDAAQPFDITEPPVSMIPVEPIADLQPDVVYGLALQTQPKQKVNDLRIKAIDANIKSIRGQLYPSISAFGGLGTNFASSNLKITGTQFLGYQNTLGKVNVAGTDYFVQTPNVQVQQGKKNLGEMWTGWGNQLNQNFRQNVGIQISVPIFNGATVRTNYNRSKLDLVNAKLVKEQADMQLKNDIYQAYNAAVNALQRYNASKKTLEVSERASVLAQKRYEAGLLQTIELITNQNNLFRARIQNLADQYDYVFRMKVLEFYKGQGLKL</sequence>
<evidence type="ECO:0000313" key="8">
    <source>
        <dbReference type="EMBL" id="TWI83409.1"/>
    </source>
</evidence>
<dbReference type="PANTHER" id="PTHR30026:SF20">
    <property type="entry name" value="OUTER MEMBRANE PROTEIN TOLC"/>
    <property type="match status" value="1"/>
</dbReference>
<evidence type="ECO:0000256" key="1">
    <source>
        <dbReference type="ARBA" id="ARBA00004442"/>
    </source>
</evidence>
<evidence type="ECO:0000256" key="3">
    <source>
        <dbReference type="ARBA" id="ARBA00022448"/>
    </source>
</evidence>
<comment type="similarity">
    <text evidence="2">Belongs to the outer membrane factor (OMF) (TC 1.B.17) family.</text>
</comment>
<evidence type="ECO:0000256" key="7">
    <source>
        <dbReference type="ARBA" id="ARBA00023237"/>
    </source>
</evidence>
<dbReference type="EMBL" id="VLLE01000003">
    <property type="protein sequence ID" value="TWI83409.1"/>
    <property type="molecule type" value="Genomic_DNA"/>
</dbReference>
<evidence type="ECO:0000256" key="4">
    <source>
        <dbReference type="ARBA" id="ARBA00022452"/>
    </source>
</evidence>
<dbReference type="InterPro" id="IPR051906">
    <property type="entry name" value="TolC-like"/>
</dbReference>
<comment type="caution">
    <text evidence="8">The sequence shown here is derived from an EMBL/GenBank/DDBJ whole genome shotgun (WGS) entry which is preliminary data.</text>
</comment>
<keyword evidence="9" id="KW-1185">Reference proteome</keyword>
<gene>
    <name evidence="8" type="ORF">IQ13_1521</name>
</gene>
<comment type="subcellular location">
    <subcellularLocation>
        <location evidence="1">Cell outer membrane</location>
    </subcellularLocation>
</comment>
<dbReference type="GO" id="GO:0015562">
    <property type="term" value="F:efflux transmembrane transporter activity"/>
    <property type="evidence" value="ECO:0007669"/>
    <property type="project" value="InterPro"/>
</dbReference>
<dbReference type="AlphaFoldDB" id="A0A562SQ67"/>
<dbReference type="RefSeq" id="WP_144885539.1">
    <property type="nucleotide sequence ID" value="NZ_VLLE01000003.1"/>
</dbReference>
<keyword evidence="4" id="KW-1134">Transmembrane beta strand</keyword>
<evidence type="ECO:0000256" key="2">
    <source>
        <dbReference type="ARBA" id="ARBA00007613"/>
    </source>
</evidence>
<dbReference type="Pfam" id="PF02321">
    <property type="entry name" value="OEP"/>
    <property type="match status" value="2"/>
</dbReference>
<organism evidence="8 9">
    <name type="scientific">Lacibacter cauensis</name>
    <dbReference type="NCBI Taxonomy" id="510947"/>
    <lineage>
        <taxon>Bacteria</taxon>
        <taxon>Pseudomonadati</taxon>
        <taxon>Bacteroidota</taxon>
        <taxon>Chitinophagia</taxon>
        <taxon>Chitinophagales</taxon>
        <taxon>Chitinophagaceae</taxon>
        <taxon>Lacibacter</taxon>
    </lineage>
</organism>
<dbReference type="Proteomes" id="UP000316167">
    <property type="component" value="Unassembled WGS sequence"/>
</dbReference>
<evidence type="ECO:0000256" key="6">
    <source>
        <dbReference type="ARBA" id="ARBA00023136"/>
    </source>
</evidence>
<evidence type="ECO:0000256" key="5">
    <source>
        <dbReference type="ARBA" id="ARBA00022692"/>
    </source>
</evidence>
<dbReference type="Gene3D" id="1.20.1600.10">
    <property type="entry name" value="Outer membrane efflux proteins (OEP)"/>
    <property type="match status" value="1"/>
</dbReference>
<reference evidence="8 9" key="1">
    <citation type="journal article" date="2015" name="Stand. Genomic Sci.">
        <title>Genomic Encyclopedia of Bacterial and Archaeal Type Strains, Phase III: the genomes of soil and plant-associated and newly described type strains.</title>
        <authorList>
            <person name="Whitman W.B."/>
            <person name="Woyke T."/>
            <person name="Klenk H.P."/>
            <person name="Zhou Y."/>
            <person name="Lilburn T.G."/>
            <person name="Beck B.J."/>
            <person name="De Vos P."/>
            <person name="Vandamme P."/>
            <person name="Eisen J.A."/>
            <person name="Garrity G."/>
            <person name="Hugenholtz P."/>
            <person name="Kyrpides N.C."/>
        </authorList>
    </citation>
    <scope>NUCLEOTIDE SEQUENCE [LARGE SCALE GENOMIC DNA]</scope>
    <source>
        <strain evidence="8 9">CGMCC 1.7271</strain>
    </source>
</reference>
<evidence type="ECO:0000313" key="9">
    <source>
        <dbReference type="Proteomes" id="UP000316167"/>
    </source>
</evidence>
<dbReference type="GO" id="GO:1990281">
    <property type="term" value="C:efflux pump complex"/>
    <property type="evidence" value="ECO:0007669"/>
    <property type="project" value="TreeGrafter"/>
</dbReference>
<name>A0A562SQ67_9BACT</name>
<proteinExistence type="inferred from homology"/>
<dbReference type="PANTHER" id="PTHR30026">
    <property type="entry name" value="OUTER MEMBRANE PROTEIN TOLC"/>
    <property type="match status" value="1"/>
</dbReference>